<evidence type="ECO:0000313" key="4">
    <source>
        <dbReference type="Proteomes" id="UP000324632"/>
    </source>
</evidence>
<feature type="region of interest" description="Disordered" evidence="1">
    <location>
        <begin position="421"/>
        <end position="461"/>
    </location>
</feature>
<dbReference type="PROSITE" id="PS50090">
    <property type="entry name" value="MYB_LIKE"/>
    <property type="match status" value="1"/>
</dbReference>
<dbReference type="EMBL" id="SOYY01000011">
    <property type="protein sequence ID" value="KAA0715176.1"/>
    <property type="molecule type" value="Genomic_DNA"/>
</dbReference>
<name>A0A5A9P335_9TELE</name>
<dbReference type="CDD" id="cd11658">
    <property type="entry name" value="SANT_DMAP1_like"/>
    <property type="match status" value="1"/>
</dbReference>
<protein>
    <submittedName>
        <fullName evidence="3">Telomere repeats-binding bouquet formation protein 1</fullName>
    </submittedName>
</protein>
<feature type="region of interest" description="Disordered" evidence="1">
    <location>
        <begin position="319"/>
        <end position="351"/>
    </location>
</feature>
<dbReference type="Gene3D" id="1.25.10.10">
    <property type="entry name" value="Leucine-rich Repeat Variant"/>
    <property type="match status" value="1"/>
</dbReference>
<evidence type="ECO:0000256" key="1">
    <source>
        <dbReference type="SAM" id="MobiDB-lite"/>
    </source>
</evidence>
<dbReference type="InterPro" id="IPR001005">
    <property type="entry name" value="SANT/Myb"/>
</dbReference>
<keyword evidence="4" id="KW-1185">Reference proteome</keyword>
<evidence type="ECO:0000259" key="2">
    <source>
        <dbReference type="PROSITE" id="PS50090"/>
    </source>
</evidence>
<comment type="caution">
    <text evidence="3">The sequence shown here is derived from an EMBL/GenBank/DDBJ whole genome shotgun (WGS) entry which is preliminary data.</text>
</comment>
<feature type="domain" description="Myb-like" evidence="2">
    <location>
        <begin position="608"/>
        <end position="661"/>
    </location>
</feature>
<dbReference type="InterPro" id="IPR016024">
    <property type="entry name" value="ARM-type_fold"/>
</dbReference>
<dbReference type="AlphaFoldDB" id="A0A5A9P335"/>
<accession>A0A5A9P335</accession>
<dbReference type="GO" id="GO:0070197">
    <property type="term" value="P:meiotic attachment of telomere to nuclear envelope"/>
    <property type="evidence" value="ECO:0007669"/>
    <property type="project" value="InterPro"/>
</dbReference>
<organism evidence="3 4">
    <name type="scientific">Triplophysa tibetana</name>
    <dbReference type="NCBI Taxonomy" id="1572043"/>
    <lineage>
        <taxon>Eukaryota</taxon>
        <taxon>Metazoa</taxon>
        <taxon>Chordata</taxon>
        <taxon>Craniata</taxon>
        <taxon>Vertebrata</taxon>
        <taxon>Euteleostomi</taxon>
        <taxon>Actinopterygii</taxon>
        <taxon>Neopterygii</taxon>
        <taxon>Teleostei</taxon>
        <taxon>Ostariophysi</taxon>
        <taxon>Cypriniformes</taxon>
        <taxon>Nemacheilidae</taxon>
        <taxon>Triplophysa</taxon>
    </lineage>
</organism>
<proteinExistence type="predicted"/>
<feature type="compositionally biased region" description="Polar residues" evidence="1">
    <location>
        <begin position="325"/>
        <end position="341"/>
    </location>
</feature>
<dbReference type="SUPFAM" id="SSF48371">
    <property type="entry name" value="ARM repeat"/>
    <property type="match status" value="1"/>
</dbReference>
<sequence>MGSESCKQTLCREDTFRDLAQRLEQEMPLTYKRVAVYMLGVLVANNRCGQTFAKTSRCIEVLLNLFRNSFPEQNESYEQTQFWAAVFSALCGSVNNPQNAGAQEYFVSVGGLDSLSKTLTRVLPQSAHSATACKMATVITKTLSACISSNELLMTCLSSLRVVPGLLSLLSSPNLDPQGQLAVMVTIGQLTDASVEHQSQLVSSGGLTLMISLLTEATDEEVKRAAMFVLYTCKRITETLCGSMSVDLGVECDMERHWQSAAVILQRIQQLEKKLEKDNESQRSGQESGSSVIYDEEWSEGSVIRKVRDHHQQACEVLCHPSAGNPDQPTTNPRTYNQESTHGVRKHGSSAQYLGPSQITLFRHSNCEKEIVEEQMTEPESLFQMTEMSNDRETKMYVKKRKLKSETVVKRLKMIAAVTDPHMEGNKPSQSCNTPTRGGRDTKGPDIFKHPDLGKRGQRTQTLSDDEISLCSELLDKEIKRFPKPPFTSKSNILRCAGCVKLMHEVDSRSFAAVMHGCRHHCEFHQVLQKAEDHYRKSQQLERASYTSARAHINTHREETKSGEWDRCLSLTPLRRQCEKWGSNIEEKLVKRKLETSFDKCSPKSTSGRRRERKNWSAEELHYLSKGVKRFGHSWNTILWKYPFQKGRTNVDLAEKYKRMQKAEDQGLDLTYAGNL</sequence>
<dbReference type="InterPro" id="IPR042359">
    <property type="entry name" value="TERB1"/>
</dbReference>
<dbReference type="Proteomes" id="UP000324632">
    <property type="component" value="Chromosome 11"/>
</dbReference>
<dbReference type="GO" id="GO:0007129">
    <property type="term" value="P:homologous chromosome pairing at meiosis"/>
    <property type="evidence" value="ECO:0007669"/>
    <property type="project" value="TreeGrafter"/>
</dbReference>
<feature type="compositionally biased region" description="Polar residues" evidence="1">
    <location>
        <begin position="427"/>
        <end position="436"/>
    </location>
</feature>
<dbReference type="Gene3D" id="1.10.10.60">
    <property type="entry name" value="Homeodomain-like"/>
    <property type="match status" value="1"/>
</dbReference>
<dbReference type="InterPro" id="IPR009057">
    <property type="entry name" value="Homeodomain-like_sf"/>
</dbReference>
<reference evidence="3 4" key="1">
    <citation type="journal article" date="2019" name="Mol. Ecol. Resour.">
        <title>Chromosome-level genome assembly of Triplophysa tibetana, a fish adapted to the harsh high-altitude environment of the Tibetan Plateau.</title>
        <authorList>
            <person name="Yang X."/>
            <person name="Liu H."/>
            <person name="Ma Z."/>
            <person name="Zou Y."/>
            <person name="Zou M."/>
            <person name="Mao Y."/>
            <person name="Li X."/>
            <person name="Wang H."/>
            <person name="Chen T."/>
            <person name="Wang W."/>
            <person name="Yang R."/>
        </authorList>
    </citation>
    <scope>NUCLEOTIDE SEQUENCE [LARGE SCALE GENOMIC DNA]</scope>
    <source>
        <strain evidence="3">TTIB1903HZAU</strain>
        <tissue evidence="3">Muscle</tissue>
    </source>
</reference>
<dbReference type="PANTHER" id="PTHR14014:SF0">
    <property type="entry name" value="TELOMERE REPEATS-BINDING BOUQUET FORMATION PROTEIN 1"/>
    <property type="match status" value="1"/>
</dbReference>
<dbReference type="SUPFAM" id="SSF46689">
    <property type="entry name" value="Homeodomain-like"/>
    <property type="match status" value="1"/>
</dbReference>
<dbReference type="SMART" id="SM00717">
    <property type="entry name" value="SANT"/>
    <property type="match status" value="1"/>
</dbReference>
<feature type="compositionally biased region" description="Basic and acidic residues" evidence="1">
    <location>
        <begin position="438"/>
        <end position="455"/>
    </location>
</feature>
<dbReference type="InterPro" id="IPR011989">
    <property type="entry name" value="ARM-like"/>
</dbReference>
<evidence type="ECO:0000313" key="3">
    <source>
        <dbReference type="EMBL" id="KAA0715176.1"/>
    </source>
</evidence>
<gene>
    <name evidence="3" type="ORF">E1301_Tti008773</name>
</gene>
<dbReference type="PANTHER" id="PTHR14014">
    <property type="entry name" value="TELOMERE REPEATS-BINDING BOUQUET FORMATION PROTEIN 1"/>
    <property type="match status" value="1"/>
</dbReference>